<dbReference type="Pfam" id="PF15312">
    <property type="entry name" value="JSRP"/>
    <property type="match status" value="1"/>
</dbReference>
<dbReference type="AlphaFoldDB" id="A0A8T0B9Y0"/>
<organism evidence="3 4">
    <name type="scientific">Silurus meridionalis</name>
    <name type="common">Southern catfish</name>
    <name type="synonym">Silurus soldatovi meridionalis</name>
    <dbReference type="NCBI Taxonomy" id="175797"/>
    <lineage>
        <taxon>Eukaryota</taxon>
        <taxon>Metazoa</taxon>
        <taxon>Chordata</taxon>
        <taxon>Craniata</taxon>
        <taxon>Vertebrata</taxon>
        <taxon>Euteleostomi</taxon>
        <taxon>Actinopterygii</taxon>
        <taxon>Neopterygii</taxon>
        <taxon>Teleostei</taxon>
        <taxon>Ostariophysi</taxon>
        <taxon>Siluriformes</taxon>
        <taxon>Siluridae</taxon>
        <taxon>Silurus</taxon>
    </lineage>
</organism>
<feature type="region of interest" description="Disordered" evidence="1">
    <location>
        <begin position="58"/>
        <end position="84"/>
    </location>
</feature>
<dbReference type="InterPro" id="IPR026178">
    <property type="entry name" value="JSRP1"/>
</dbReference>
<evidence type="ECO:0000313" key="3">
    <source>
        <dbReference type="EMBL" id="KAF7703605.1"/>
    </source>
</evidence>
<feature type="transmembrane region" description="Helical" evidence="2">
    <location>
        <begin position="12"/>
        <end position="32"/>
    </location>
</feature>
<reference evidence="3" key="1">
    <citation type="submission" date="2020-08" db="EMBL/GenBank/DDBJ databases">
        <title>Chromosome-level assembly of Southern catfish (Silurus meridionalis) provides insights into visual adaptation to the nocturnal and benthic lifestyles.</title>
        <authorList>
            <person name="Zhang Y."/>
            <person name="Wang D."/>
            <person name="Peng Z."/>
        </authorList>
    </citation>
    <scope>NUCLEOTIDE SEQUENCE</scope>
    <source>
        <strain evidence="3">SWU-2019-XX</strain>
        <tissue evidence="3">Muscle</tissue>
    </source>
</reference>
<comment type="caution">
    <text evidence="3">The sequence shown here is derived from an EMBL/GenBank/DDBJ whole genome shotgun (WGS) entry which is preliminary data.</text>
</comment>
<evidence type="ECO:0000256" key="1">
    <source>
        <dbReference type="SAM" id="MobiDB-lite"/>
    </source>
</evidence>
<protein>
    <submittedName>
        <fullName evidence="3">Uncharacterized protein</fullName>
    </submittedName>
</protein>
<evidence type="ECO:0000256" key="2">
    <source>
        <dbReference type="SAM" id="Phobius"/>
    </source>
</evidence>
<evidence type="ECO:0000313" key="4">
    <source>
        <dbReference type="Proteomes" id="UP000606274"/>
    </source>
</evidence>
<name>A0A8T0B9Y0_SILME</name>
<keyword evidence="2" id="KW-1133">Transmembrane helix</keyword>
<feature type="compositionally biased region" description="Basic and acidic residues" evidence="1">
    <location>
        <begin position="64"/>
        <end position="77"/>
    </location>
</feature>
<dbReference type="Proteomes" id="UP000606274">
    <property type="component" value="Unassembled WGS sequence"/>
</dbReference>
<sequence length="84" mass="8909">MSLSEVENPWKGISLNRCIVLAIAIVVLISGVEMVQGNLKLLGGIILPFGIGEKVSLAQTKKPGKPEKRPGPKDSASEKILTNS</sequence>
<gene>
    <name evidence="3" type="ORF">HF521_022612</name>
</gene>
<proteinExistence type="predicted"/>
<accession>A0A8T0B9Y0</accession>
<dbReference type="EMBL" id="JABFDY010000009">
    <property type="protein sequence ID" value="KAF7703605.1"/>
    <property type="molecule type" value="Genomic_DNA"/>
</dbReference>
<keyword evidence="2" id="KW-0812">Transmembrane</keyword>
<keyword evidence="2" id="KW-0472">Membrane</keyword>
<keyword evidence="4" id="KW-1185">Reference proteome</keyword>